<dbReference type="EMBL" id="KB707574">
    <property type="protein sequence ID" value="EMR61640.1"/>
    <property type="molecule type" value="Genomic_DNA"/>
</dbReference>
<organism evidence="2 3">
    <name type="scientific">Eutypa lata (strain UCR-EL1)</name>
    <name type="common">Grapevine dieback disease fungus</name>
    <name type="synonym">Eutypa armeniacae</name>
    <dbReference type="NCBI Taxonomy" id="1287681"/>
    <lineage>
        <taxon>Eukaryota</taxon>
        <taxon>Fungi</taxon>
        <taxon>Dikarya</taxon>
        <taxon>Ascomycota</taxon>
        <taxon>Pezizomycotina</taxon>
        <taxon>Sordariomycetes</taxon>
        <taxon>Xylariomycetidae</taxon>
        <taxon>Xylariales</taxon>
        <taxon>Diatrypaceae</taxon>
        <taxon>Eutypa</taxon>
    </lineage>
</organism>
<dbReference type="OrthoDB" id="2126698at2759"/>
<proteinExistence type="predicted"/>
<dbReference type="eggNOG" id="KOG1347">
    <property type="taxonomic scope" value="Eukaryota"/>
</dbReference>
<name>M7T4V2_EUTLA</name>
<dbReference type="AlphaFoldDB" id="M7T4V2"/>
<keyword evidence="3" id="KW-1185">Reference proteome</keyword>
<feature type="region of interest" description="Disordered" evidence="1">
    <location>
        <begin position="46"/>
        <end position="76"/>
    </location>
</feature>
<protein>
    <submittedName>
        <fullName evidence="2">Putative mate efflux family protein</fullName>
    </submittedName>
</protein>
<evidence type="ECO:0000313" key="2">
    <source>
        <dbReference type="EMBL" id="EMR61640.1"/>
    </source>
</evidence>
<dbReference type="STRING" id="1287681.M7T4V2"/>
<dbReference type="KEGG" id="ela:UCREL1_11431"/>
<reference evidence="3" key="1">
    <citation type="journal article" date="2013" name="Genome Announc.">
        <title>Draft genome sequence of the grapevine dieback fungus Eutypa lata UCR-EL1.</title>
        <authorList>
            <person name="Blanco-Ulate B."/>
            <person name="Rolshausen P.E."/>
            <person name="Cantu D."/>
        </authorList>
    </citation>
    <scope>NUCLEOTIDE SEQUENCE [LARGE SCALE GENOMIC DNA]</scope>
    <source>
        <strain evidence="3">UCR-EL1</strain>
    </source>
</reference>
<dbReference type="OMA" id="KESETFP"/>
<sequence length="256" mass="27634">MAGSQPIPPRKDAAGDQHYHPASSSLATSFRSGSLFANEIIASDIAECSDGDVSEDGGPYDEPGSEIGSRNGDEGPVLYKQLQGVAYGVRRPSMLPERGPEGAVLNKAERMQSLDAERSLLRDNHILPPKHSDAEKEPGPLSRLYRRLFSTKVRSALGDEEVPRFVVSQPSEASPLLSDAARAGQNPEDLNEQWDSAVASGKIKTTWQREAQTIAVYSRSLIVTFLLQYSINIASIFAVGRIGKIELGAVTLSAFP</sequence>
<accession>M7T4V2</accession>
<dbReference type="HOGENOM" id="CLU_1085986_0_0_1"/>
<feature type="compositionally biased region" description="Basic and acidic residues" evidence="1">
    <location>
        <begin position="9"/>
        <end position="19"/>
    </location>
</feature>
<evidence type="ECO:0000313" key="3">
    <source>
        <dbReference type="Proteomes" id="UP000012174"/>
    </source>
</evidence>
<evidence type="ECO:0000256" key="1">
    <source>
        <dbReference type="SAM" id="MobiDB-lite"/>
    </source>
</evidence>
<feature type="compositionally biased region" description="Acidic residues" evidence="1">
    <location>
        <begin position="47"/>
        <end position="59"/>
    </location>
</feature>
<dbReference type="Proteomes" id="UP000012174">
    <property type="component" value="Unassembled WGS sequence"/>
</dbReference>
<feature type="region of interest" description="Disordered" evidence="1">
    <location>
        <begin position="1"/>
        <end position="28"/>
    </location>
</feature>
<gene>
    <name evidence="2" type="ORF">UCREL1_11431</name>
</gene>